<proteinExistence type="predicted"/>
<dbReference type="Pfam" id="PF04578">
    <property type="entry name" value="DUF594"/>
    <property type="match status" value="1"/>
</dbReference>
<feature type="region of interest" description="Disordered" evidence="1">
    <location>
        <begin position="511"/>
        <end position="530"/>
    </location>
</feature>
<keyword evidence="2" id="KW-0812">Transmembrane</keyword>
<gene>
    <name evidence="4" type="ORF">C2845_PM03G18170</name>
</gene>
<dbReference type="Proteomes" id="UP000275267">
    <property type="component" value="Unassembled WGS sequence"/>
</dbReference>
<evidence type="ECO:0000256" key="2">
    <source>
        <dbReference type="SAM" id="Phobius"/>
    </source>
</evidence>
<comment type="caution">
    <text evidence="4">The sequence shown here is derived from an EMBL/GenBank/DDBJ whole genome shotgun (WGS) entry which is preliminary data.</text>
</comment>
<dbReference type="PANTHER" id="PTHR31325">
    <property type="entry name" value="OS01G0798800 PROTEIN-RELATED"/>
    <property type="match status" value="1"/>
</dbReference>
<feature type="compositionally biased region" description="Low complexity" evidence="1">
    <location>
        <begin position="680"/>
        <end position="690"/>
    </location>
</feature>
<feature type="transmembrane region" description="Helical" evidence="2">
    <location>
        <begin position="12"/>
        <end position="31"/>
    </location>
</feature>
<reference evidence="5" key="1">
    <citation type="journal article" date="2019" name="Nat. Commun.">
        <title>The genome of broomcorn millet.</title>
        <authorList>
            <person name="Zou C."/>
            <person name="Miki D."/>
            <person name="Li D."/>
            <person name="Tang Q."/>
            <person name="Xiao L."/>
            <person name="Rajput S."/>
            <person name="Deng P."/>
            <person name="Jia W."/>
            <person name="Huang R."/>
            <person name="Zhang M."/>
            <person name="Sun Y."/>
            <person name="Hu J."/>
            <person name="Fu X."/>
            <person name="Schnable P.S."/>
            <person name="Li F."/>
            <person name="Zhang H."/>
            <person name="Feng B."/>
            <person name="Zhu X."/>
            <person name="Liu R."/>
            <person name="Schnable J.C."/>
            <person name="Zhu J.-K."/>
            <person name="Zhang H."/>
        </authorList>
    </citation>
    <scope>NUCLEOTIDE SEQUENCE [LARGE SCALE GENOMIC DNA]</scope>
</reference>
<sequence length="712" mass="79223">MQSSSVKSEMYPVWAVSLLTLFGCVDPVTTYNSLDYKGPLSKVAFQLCLYCGYVLLMGIPTISSVVGNLAICVLTAITFIKGFHRSMALVLPSTQRSKLDRTFYAEPGHLAGANFSGLEVIDAYGSPSKAWQARRTCMYDISVALNYRLSGPAANDQKTIIEDVCTGYCLSYLLRRRFLGLDTDKETEVKREEFERLVQDGGVIDYKRILKVIEAELAFLYDVFFTSNEFLHYFEAKTSSFWAMASFIGICFVGVATAIPGTMISSISSTGHDASTVVVSTTTADLVITLIILASLALLQLVELIRCWTSNWGKVIFACELRRGDLFPVHRSDNFKLSLLIRMNWFDKYLWQDKLGQHSLVAAIKRRREGSNCVSVVRGTKKILDCIFFCCDCIPACLSKMLGLKYIGQVLRELFGSDTKGETAIRLDDDVKTSIADFLGQKIKSTRIGKEWSSLFDENGIDASDLPYNNAPLLALDGKNVMSDAYAFAHRLMIWHIATWYCELAEQRQEKQSKEETPEAGGGHSREKNRRVATALSKYCAYLVVSAPELLPGPSKDTKKALDEIIVPSSDWSDGFEMGVYWGKWLRNELPPPPPSDHQCARRRCSDPWEVLALLWVQTLLYAAPYGDTQAHLKRLSRGGEFITHLWALLYHLGIDRWEVEPAPAPAQEEETDGRVDQKAAGAAAAGGNRTRLRRARSVPAGLGSTLCCSSS</sequence>
<feature type="transmembrane region" description="Helical" evidence="2">
    <location>
        <begin position="286"/>
        <end position="305"/>
    </location>
</feature>
<keyword evidence="2" id="KW-0472">Membrane</keyword>
<feature type="region of interest" description="Disordered" evidence="1">
    <location>
        <begin position="664"/>
        <end position="697"/>
    </location>
</feature>
<accession>A0A3L6TFS6</accession>
<organism evidence="4 5">
    <name type="scientific">Panicum miliaceum</name>
    <name type="common">Proso millet</name>
    <name type="synonym">Broomcorn millet</name>
    <dbReference type="NCBI Taxonomy" id="4540"/>
    <lineage>
        <taxon>Eukaryota</taxon>
        <taxon>Viridiplantae</taxon>
        <taxon>Streptophyta</taxon>
        <taxon>Embryophyta</taxon>
        <taxon>Tracheophyta</taxon>
        <taxon>Spermatophyta</taxon>
        <taxon>Magnoliopsida</taxon>
        <taxon>Liliopsida</taxon>
        <taxon>Poales</taxon>
        <taxon>Poaceae</taxon>
        <taxon>PACMAD clade</taxon>
        <taxon>Panicoideae</taxon>
        <taxon>Panicodae</taxon>
        <taxon>Paniceae</taxon>
        <taxon>Panicinae</taxon>
        <taxon>Panicum</taxon>
        <taxon>Panicum sect. Panicum</taxon>
    </lineage>
</organism>
<name>A0A3L6TFS6_PANMI</name>
<dbReference type="InterPro" id="IPR007658">
    <property type="entry name" value="DUF594"/>
</dbReference>
<dbReference type="InterPro" id="IPR025315">
    <property type="entry name" value="DUF4220"/>
</dbReference>
<feature type="transmembrane region" description="Helical" evidence="2">
    <location>
        <begin position="241"/>
        <end position="266"/>
    </location>
</feature>
<dbReference type="OrthoDB" id="691684at2759"/>
<dbReference type="STRING" id="4540.A0A3L6TFS6"/>
<keyword evidence="5" id="KW-1185">Reference proteome</keyword>
<evidence type="ECO:0000259" key="3">
    <source>
        <dbReference type="Pfam" id="PF13968"/>
    </source>
</evidence>
<feature type="domain" description="DUF4220" evidence="3">
    <location>
        <begin position="4"/>
        <end position="361"/>
    </location>
</feature>
<evidence type="ECO:0000313" key="5">
    <source>
        <dbReference type="Proteomes" id="UP000275267"/>
    </source>
</evidence>
<evidence type="ECO:0000313" key="4">
    <source>
        <dbReference type="EMBL" id="RLN35656.1"/>
    </source>
</evidence>
<dbReference type="PROSITE" id="PS51257">
    <property type="entry name" value="PROKAR_LIPOPROTEIN"/>
    <property type="match status" value="1"/>
</dbReference>
<keyword evidence="2" id="KW-1133">Transmembrane helix</keyword>
<dbReference type="EMBL" id="PQIB02000002">
    <property type="protein sequence ID" value="RLN35656.1"/>
    <property type="molecule type" value="Genomic_DNA"/>
</dbReference>
<dbReference type="Pfam" id="PF13968">
    <property type="entry name" value="DUF4220"/>
    <property type="match status" value="1"/>
</dbReference>
<dbReference type="AlphaFoldDB" id="A0A3L6TFS6"/>
<protein>
    <recommendedName>
        <fullName evidence="3">DUF4220 domain-containing protein</fullName>
    </recommendedName>
</protein>
<evidence type="ECO:0000256" key="1">
    <source>
        <dbReference type="SAM" id="MobiDB-lite"/>
    </source>
</evidence>